<gene>
    <name evidence="1" type="ORF">ACFFLS_20680</name>
</gene>
<dbReference type="EMBL" id="JBHLYW010000022">
    <property type="protein sequence ID" value="MFC0079475.1"/>
    <property type="molecule type" value="Genomic_DNA"/>
</dbReference>
<dbReference type="RefSeq" id="WP_379687106.1">
    <property type="nucleotide sequence ID" value="NZ_JBHLYW010000022.1"/>
</dbReference>
<evidence type="ECO:0000313" key="2">
    <source>
        <dbReference type="Proteomes" id="UP001589734"/>
    </source>
</evidence>
<protein>
    <submittedName>
        <fullName evidence="1">Uncharacterized protein</fullName>
    </submittedName>
</protein>
<name>A0ABV6BVL8_9FLAO</name>
<evidence type="ECO:0000313" key="1">
    <source>
        <dbReference type="EMBL" id="MFC0079475.1"/>
    </source>
</evidence>
<sequence length="61" mass="7018">MMSLEKNISILVELKIPIPLDVFSLHQLSKKIKIMRTVKLGAKGSEVYYLNELLLKLKYNA</sequence>
<keyword evidence="2" id="KW-1185">Reference proteome</keyword>
<reference evidence="1 2" key="1">
    <citation type="submission" date="2024-09" db="EMBL/GenBank/DDBJ databases">
        <authorList>
            <person name="Sun Q."/>
            <person name="Mori K."/>
        </authorList>
    </citation>
    <scope>NUCLEOTIDE SEQUENCE [LARGE SCALE GENOMIC DNA]</scope>
    <source>
        <strain evidence="1 2">CGMCC 1.12926</strain>
    </source>
</reference>
<proteinExistence type="predicted"/>
<dbReference type="Proteomes" id="UP001589734">
    <property type="component" value="Unassembled WGS sequence"/>
</dbReference>
<comment type="caution">
    <text evidence="1">The sequence shown here is derived from an EMBL/GenBank/DDBJ whole genome shotgun (WGS) entry which is preliminary data.</text>
</comment>
<organism evidence="1 2">
    <name type="scientific">Flavobacterium procerum</name>
    <dbReference type="NCBI Taxonomy" id="1455569"/>
    <lineage>
        <taxon>Bacteria</taxon>
        <taxon>Pseudomonadati</taxon>
        <taxon>Bacteroidota</taxon>
        <taxon>Flavobacteriia</taxon>
        <taxon>Flavobacteriales</taxon>
        <taxon>Flavobacteriaceae</taxon>
        <taxon>Flavobacterium</taxon>
    </lineage>
</organism>
<accession>A0ABV6BVL8</accession>